<protein>
    <submittedName>
        <fullName evidence="1">Uncharacterized protein</fullName>
    </submittedName>
</protein>
<dbReference type="AlphaFoldDB" id="A0A9W8B2G6"/>
<evidence type="ECO:0000313" key="1">
    <source>
        <dbReference type="EMBL" id="KAJ1970640.1"/>
    </source>
</evidence>
<accession>A0A9W8B2G6</accession>
<keyword evidence="2" id="KW-1185">Reference proteome</keyword>
<reference evidence="1" key="1">
    <citation type="submission" date="2022-07" db="EMBL/GenBank/DDBJ databases">
        <title>Phylogenomic reconstructions and comparative analyses of Kickxellomycotina fungi.</title>
        <authorList>
            <person name="Reynolds N.K."/>
            <person name="Stajich J.E."/>
            <person name="Barry K."/>
            <person name="Grigoriev I.V."/>
            <person name="Crous P."/>
            <person name="Smith M.E."/>
        </authorList>
    </citation>
    <scope>NUCLEOTIDE SEQUENCE</scope>
    <source>
        <strain evidence="1">RSA 567</strain>
    </source>
</reference>
<organism evidence="1 2">
    <name type="scientific">Dimargaris verticillata</name>
    <dbReference type="NCBI Taxonomy" id="2761393"/>
    <lineage>
        <taxon>Eukaryota</taxon>
        <taxon>Fungi</taxon>
        <taxon>Fungi incertae sedis</taxon>
        <taxon>Zoopagomycota</taxon>
        <taxon>Kickxellomycotina</taxon>
        <taxon>Dimargaritomycetes</taxon>
        <taxon>Dimargaritales</taxon>
        <taxon>Dimargaritaceae</taxon>
        <taxon>Dimargaris</taxon>
    </lineage>
</organism>
<dbReference type="EMBL" id="JANBQB010001687">
    <property type="protein sequence ID" value="KAJ1970640.1"/>
    <property type="molecule type" value="Genomic_DNA"/>
</dbReference>
<proteinExistence type="predicted"/>
<sequence length="125" mass="13486">MATDSALASAITVQATDSGTHYCGTPAYFYESHLLAWRLGHIPHAHDFRQLPHTIVPRDDQTQGSPVAAICAVCYQVLTVRCTNLGLGTDSVTCSQGYTHHFHWATDDAILGEAMSCKIPATDAL</sequence>
<name>A0A9W8B2G6_9FUNG</name>
<gene>
    <name evidence="1" type="ORF">H4R34_005997</name>
</gene>
<comment type="caution">
    <text evidence="1">The sequence shown here is derived from an EMBL/GenBank/DDBJ whole genome shotgun (WGS) entry which is preliminary data.</text>
</comment>
<evidence type="ECO:0000313" key="2">
    <source>
        <dbReference type="Proteomes" id="UP001151582"/>
    </source>
</evidence>
<feature type="non-terminal residue" evidence="1">
    <location>
        <position position="125"/>
    </location>
</feature>
<dbReference type="Proteomes" id="UP001151582">
    <property type="component" value="Unassembled WGS sequence"/>
</dbReference>